<feature type="compositionally biased region" description="Low complexity" evidence="3">
    <location>
        <begin position="45"/>
        <end position="76"/>
    </location>
</feature>
<dbReference type="GeneID" id="87880792"/>
<name>A0AAJ0GVB0_9PEZI</name>
<proteinExistence type="predicted"/>
<evidence type="ECO:0000313" key="4">
    <source>
        <dbReference type="EMBL" id="KAK3306655.1"/>
    </source>
</evidence>
<keyword evidence="2" id="KW-0496">Mitochondrion</keyword>
<feature type="region of interest" description="Disordered" evidence="3">
    <location>
        <begin position="29"/>
        <end position="89"/>
    </location>
</feature>
<dbReference type="RefSeq" id="XP_062722435.1">
    <property type="nucleotide sequence ID" value="XM_062861963.1"/>
</dbReference>
<dbReference type="GO" id="GO:0005739">
    <property type="term" value="C:mitochondrion"/>
    <property type="evidence" value="ECO:0007669"/>
    <property type="project" value="UniProtKB-SubCell"/>
</dbReference>
<reference evidence="4" key="2">
    <citation type="submission" date="2023-06" db="EMBL/GenBank/DDBJ databases">
        <authorList>
            <consortium name="Lawrence Berkeley National Laboratory"/>
            <person name="Mondo S.J."/>
            <person name="Hensen N."/>
            <person name="Bonometti L."/>
            <person name="Westerberg I."/>
            <person name="Brannstrom I.O."/>
            <person name="Guillou S."/>
            <person name="Cros-Aarteil S."/>
            <person name="Calhoun S."/>
            <person name="Haridas S."/>
            <person name="Kuo A."/>
            <person name="Pangilinan J."/>
            <person name="Riley R."/>
            <person name="Labutti K."/>
            <person name="Andreopoulos B."/>
            <person name="Lipzen A."/>
            <person name="Chen C."/>
            <person name="Yanf M."/>
            <person name="Daum C."/>
            <person name="Ng V."/>
            <person name="Clum A."/>
            <person name="Steindorff A."/>
            <person name="Ohm R."/>
            <person name="Martin F."/>
            <person name="Silar P."/>
            <person name="Natvig D."/>
            <person name="Lalanne C."/>
            <person name="Gautier V."/>
            <person name="Ament-Velasquez S.L."/>
            <person name="Kruys A."/>
            <person name="Hutchinson M.I."/>
            <person name="Powell A.J."/>
            <person name="Barry K."/>
            <person name="Miller A.N."/>
            <person name="Grigoriev I.V."/>
            <person name="Debuchy R."/>
            <person name="Gladieux P."/>
            <person name="Thoren M.H."/>
            <person name="Johannesson H."/>
        </authorList>
    </citation>
    <scope>NUCLEOTIDE SEQUENCE</scope>
    <source>
        <strain evidence="4">CBS 333.67</strain>
    </source>
</reference>
<evidence type="ECO:0000256" key="2">
    <source>
        <dbReference type="ARBA" id="ARBA00023128"/>
    </source>
</evidence>
<dbReference type="Pfam" id="PF10356">
    <property type="entry name" value="RRG7"/>
    <property type="match status" value="2"/>
</dbReference>
<evidence type="ECO:0000256" key="3">
    <source>
        <dbReference type="SAM" id="MobiDB-lite"/>
    </source>
</evidence>
<dbReference type="AlphaFoldDB" id="A0AAJ0GVB0"/>
<dbReference type="Proteomes" id="UP001273166">
    <property type="component" value="Unassembled WGS sequence"/>
</dbReference>
<evidence type="ECO:0000256" key="1">
    <source>
        <dbReference type="ARBA" id="ARBA00004173"/>
    </source>
</evidence>
<sequence length="291" mass="31510">MRGSLPRRLRSPRLPVPVLRCAFSSAALAHPIPESTPEAEPSKPPTQQQQQSPPVNQNAASPDSETTTTTAHTTSPPINPPLIYPSAPSPHHTDLPTFLAYAERTNLDPSSTVYVGTHFEYTVSDTLARFGLHLRRVGGVSDCGIDLLGTWSVPSYPRRARPLRVLAQCKAVQRPGPHLVRELEGAFVGAPAGWRGPVGVVGLLVTEKPATKGIRDALGRSTWPMGFVACSREGRVQQFLWNQRAREEGLEELGVTARHVNGDGEGEPETELVLTWRGKTLPFGSRGETGS</sequence>
<reference evidence="4" key="1">
    <citation type="journal article" date="2023" name="Mol. Phylogenet. Evol.">
        <title>Genome-scale phylogeny and comparative genomics of the fungal order Sordariales.</title>
        <authorList>
            <person name="Hensen N."/>
            <person name="Bonometti L."/>
            <person name="Westerberg I."/>
            <person name="Brannstrom I.O."/>
            <person name="Guillou S."/>
            <person name="Cros-Aarteil S."/>
            <person name="Calhoun S."/>
            <person name="Haridas S."/>
            <person name="Kuo A."/>
            <person name="Mondo S."/>
            <person name="Pangilinan J."/>
            <person name="Riley R."/>
            <person name="LaButti K."/>
            <person name="Andreopoulos B."/>
            <person name="Lipzen A."/>
            <person name="Chen C."/>
            <person name="Yan M."/>
            <person name="Daum C."/>
            <person name="Ng V."/>
            <person name="Clum A."/>
            <person name="Steindorff A."/>
            <person name="Ohm R.A."/>
            <person name="Martin F."/>
            <person name="Silar P."/>
            <person name="Natvig D.O."/>
            <person name="Lalanne C."/>
            <person name="Gautier V."/>
            <person name="Ament-Velasquez S.L."/>
            <person name="Kruys A."/>
            <person name="Hutchinson M.I."/>
            <person name="Powell A.J."/>
            <person name="Barry K."/>
            <person name="Miller A.N."/>
            <person name="Grigoriev I.V."/>
            <person name="Debuchy R."/>
            <person name="Gladieux P."/>
            <person name="Hiltunen Thoren M."/>
            <person name="Johannesson H."/>
        </authorList>
    </citation>
    <scope>NUCLEOTIDE SEQUENCE</scope>
    <source>
        <strain evidence="4">CBS 333.67</strain>
    </source>
</reference>
<protein>
    <submittedName>
        <fullName evidence="4">Uncharacterized protein</fullName>
    </submittedName>
</protein>
<gene>
    <name evidence="4" type="ORF">B0T15DRAFT_148839</name>
</gene>
<evidence type="ECO:0000313" key="5">
    <source>
        <dbReference type="Proteomes" id="UP001273166"/>
    </source>
</evidence>
<dbReference type="PANTHER" id="PTHR28133:SF1">
    <property type="entry name" value="REQUIRED FOR RESPIRATORY GROWTH PROTEIN 7, MITOCHONDRIAL"/>
    <property type="match status" value="1"/>
</dbReference>
<organism evidence="4 5">
    <name type="scientific">Chaetomium strumarium</name>
    <dbReference type="NCBI Taxonomy" id="1170767"/>
    <lineage>
        <taxon>Eukaryota</taxon>
        <taxon>Fungi</taxon>
        <taxon>Dikarya</taxon>
        <taxon>Ascomycota</taxon>
        <taxon>Pezizomycotina</taxon>
        <taxon>Sordariomycetes</taxon>
        <taxon>Sordariomycetidae</taxon>
        <taxon>Sordariales</taxon>
        <taxon>Chaetomiaceae</taxon>
        <taxon>Chaetomium</taxon>
    </lineage>
</organism>
<comment type="caution">
    <text evidence="4">The sequence shown here is derived from an EMBL/GenBank/DDBJ whole genome shotgun (WGS) entry which is preliminary data.</text>
</comment>
<dbReference type="InterPro" id="IPR018828">
    <property type="entry name" value="RRG7"/>
</dbReference>
<accession>A0AAJ0GVB0</accession>
<keyword evidence="5" id="KW-1185">Reference proteome</keyword>
<comment type="subcellular location">
    <subcellularLocation>
        <location evidence="1">Mitochondrion</location>
    </subcellularLocation>
</comment>
<dbReference type="EMBL" id="JAUDZG010000003">
    <property type="protein sequence ID" value="KAK3306655.1"/>
    <property type="molecule type" value="Genomic_DNA"/>
</dbReference>
<dbReference type="PANTHER" id="PTHR28133">
    <property type="entry name" value="REQUIRED FOR RESPIRATORY GROWTH PROTEIN 7, MITOCHONDRIAL"/>
    <property type="match status" value="1"/>
</dbReference>